<dbReference type="Gene3D" id="1.10.530.10">
    <property type="match status" value="1"/>
</dbReference>
<dbReference type="EMBL" id="BLKI01000003">
    <property type="protein sequence ID" value="GFF62581.1"/>
    <property type="molecule type" value="Genomic_DNA"/>
</dbReference>
<proteinExistence type="predicted"/>
<protein>
    <recommendedName>
        <fullName evidence="3">Glycoside hydrolase family 19 catalytic domain-containing protein</fullName>
    </recommendedName>
</protein>
<organism evidence="1 2">
    <name type="scientific">Aspergillus lentulus</name>
    <dbReference type="NCBI Taxonomy" id="293939"/>
    <lineage>
        <taxon>Eukaryota</taxon>
        <taxon>Fungi</taxon>
        <taxon>Dikarya</taxon>
        <taxon>Ascomycota</taxon>
        <taxon>Pezizomycotina</taxon>
        <taxon>Eurotiomycetes</taxon>
        <taxon>Eurotiomycetidae</taxon>
        <taxon>Eurotiales</taxon>
        <taxon>Aspergillaceae</taxon>
        <taxon>Aspergillus</taxon>
        <taxon>Aspergillus subgen. Fumigati</taxon>
    </lineage>
</organism>
<dbReference type="InterPro" id="IPR023346">
    <property type="entry name" value="Lysozyme-like_dom_sf"/>
</dbReference>
<dbReference type="Proteomes" id="UP000465220">
    <property type="component" value="Unassembled WGS sequence"/>
</dbReference>
<gene>
    <name evidence="1" type="ORF">IFM60648_00657</name>
</gene>
<comment type="caution">
    <text evidence="1">The sequence shown here is derived from an EMBL/GenBank/DDBJ whole genome shotgun (WGS) entry which is preliminary data.</text>
</comment>
<keyword evidence="2" id="KW-1185">Reference proteome</keyword>
<name>A0ABQ0ZS82_ASPLE</name>
<evidence type="ECO:0000313" key="2">
    <source>
        <dbReference type="Proteomes" id="UP000465220"/>
    </source>
</evidence>
<accession>A0ABQ0ZS82</accession>
<reference evidence="1 2" key="1">
    <citation type="submission" date="2020-01" db="EMBL/GenBank/DDBJ databases">
        <title>Draft genome sequence of Aspergillus lentulus IFM 60648.</title>
        <authorList>
            <person name="Takahashi H."/>
            <person name="Yaguchi T."/>
        </authorList>
    </citation>
    <scope>NUCLEOTIDE SEQUENCE [LARGE SCALE GENOMIC DNA]</scope>
    <source>
        <strain evidence="1 2">IFM 60648</strain>
    </source>
</reference>
<dbReference type="SUPFAM" id="SSF53955">
    <property type="entry name" value="Lysozyme-like"/>
    <property type="match status" value="1"/>
</dbReference>
<sequence>MVYKRFTESQLNTIVSIIEFASGNQDVLGMHAATAEWESRFSPIEETGGKYKPYAPYYGRGYVQLTYKENYEKYGRLLNLDMVAHPEIALRPDVSLVVIVHGMAKGSFTGKKLGDYITDFDHRDYINARRIVNGLDRAAEIAAFATF</sequence>
<evidence type="ECO:0008006" key="3">
    <source>
        <dbReference type="Google" id="ProtNLM"/>
    </source>
</evidence>
<evidence type="ECO:0000313" key="1">
    <source>
        <dbReference type="EMBL" id="GFF62581.1"/>
    </source>
</evidence>